<dbReference type="PANTHER" id="PTHR37244">
    <property type="entry name" value="NADP-SPECIFIC GLUTAMATE DEHYDROGENASE"/>
    <property type="match status" value="1"/>
</dbReference>
<keyword evidence="1" id="KW-0472">Membrane</keyword>
<dbReference type="AlphaFoldDB" id="A0A9Q0KDF9"/>
<keyword evidence="1" id="KW-1133">Transmembrane helix</keyword>
<organism evidence="2 3">
    <name type="scientific">Protea cynaroides</name>
    <dbReference type="NCBI Taxonomy" id="273540"/>
    <lineage>
        <taxon>Eukaryota</taxon>
        <taxon>Viridiplantae</taxon>
        <taxon>Streptophyta</taxon>
        <taxon>Embryophyta</taxon>
        <taxon>Tracheophyta</taxon>
        <taxon>Spermatophyta</taxon>
        <taxon>Magnoliopsida</taxon>
        <taxon>Proteales</taxon>
        <taxon>Proteaceae</taxon>
        <taxon>Protea</taxon>
    </lineage>
</organism>
<dbReference type="Proteomes" id="UP001141806">
    <property type="component" value="Unassembled WGS sequence"/>
</dbReference>
<evidence type="ECO:0000313" key="3">
    <source>
        <dbReference type="Proteomes" id="UP001141806"/>
    </source>
</evidence>
<gene>
    <name evidence="2" type="ORF">NE237_015214</name>
</gene>
<feature type="transmembrane region" description="Helical" evidence="1">
    <location>
        <begin position="268"/>
        <end position="289"/>
    </location>
</feature>
<proteinExistence type="predicted"/>
<keyword evidence="3" id="KW-1185">Reference proteome</keyword>
<dbReference type="PANTHER" id="PTHR37244:SF1">
    <property type="entry name" value="NADP-SPECIFIC GLUTAMATE DEHYDROGENASE"/>
    <property type="match status" value="1"/>
</dbReference>
<sequence>MCRSTEDPRWRRRGRDRLTIRAFYLRFSIISSSTNKAQKENSLPRSLTLHYLPRISGSPLDINDAPIPSGSSAFLTLHRVTSLSPSKEAVFASRERVRASEGARFEVYWREEKVLKGVFRRKDYDEDDDDIEEWKLDCRCAFESHVVGLDLGLFEVSNADVCIEIEDNGHRVLSDKIEMSVGRRMRKKKNRGFVGLEEIPEEREVNEDNDSVTNGDSSSSSCCDCCCSGGELDLELRSEGGGDGEVSGNEENEGLEVEIEGVRRAVDVGIWVMCLGVGYLVSVASLDSLRRRRRSPRRSLFF</sequence>
<keyword evidence="1" id="KW-0812">Transmembrane</keyword>
<comment type="caution">
    <text evidence="2">The sequence shown here is derived from an EMBL/GenBank/DDBJ whole genome shotgun (WGS) entry which is preliminary data.</text>
</comment>
<accession>A0A9Q0KDF9</accession>
<evidence type="ECO:0000256" key="1">
    <source>
        <dbReference type="SAM" id="Phobius"/>
    </source>
</evidence>
<dbReference type="EMBL" id="JAMYWD010000006">
    <property type="protein sequence ID" value="KAJ4968513.1"/>
    <property type="molecule type" value="Genomic_DNA"/>
</dbReference>
<reference evidence="2" key="1">
    <citation type="journal article" date="2023" name="Plant J.">
        <title>The genome of the king protea, Protea cynaroides.</title>
        <authorList>
            <person name="Chang J."/>
            <person name="Duong T.A."/>
            <person name="Schoeman C."/>
            <person name="Ma X."/>
            <person name="Roodt D."/>
            <person name="Barker N."/>
            <person name="Li Z."/>
            <person name="Van de Peer Y."/>
            <person name="Mizrachi E."/>
        </authorList>
    </citation>
    <scope>NUCLEOTIDE SEQUENCE</scope>
    <source>
        <tissue evidence="2">Young leaves</tissue>
    </source>
</reference>
<dbReference type="OrthoDB" id="1915921at2759"/>
<evidence type="ECO:0000313" key="2">
    <source>
        <dbReference type="EMBL" id="KAJ4968513.1"/>
    </source>
</evidence>
<protein>
    <submittedName>
        <fullName evidence="2">Uncharacterized protein</fullName>
    </submittedName>
</protein>
<name>A0A9Q0KDF9_9MAGN</name>